<gene>
    <name evidence="2" type="ORF">Vlu01_46180</name>
</gene>
<sequence>MAQVPSPTIRARRLRRELRRLRDRTGLTAEEVANQLGWHRTKVIRFELGHSRVMAKDLQVLLDLYGATAEERESLTALHRQARQKGWWSAYGDVLPDDYVGFEAEATSISTFESLYVPGLLQTEEYVRAIVRAGRSTADQDEIDRRVAARLARKVLLSKDEPPRLWIVIDEAAIRRVVGGPEVMRAQAARLIEANELPTVEVQILPFSAGAHAAMGGPFALLDYVDPALDPTVAYIDNDCSTLLLEEERHVARYRLMFDHLRAKALDPDESAAFLSRVADDYPG</sequence>
<dbReference type="Pfam" id="PF19054">
    <property type="entry name" value="DUF5753"/>
    <property type="match status" value="1"/>
</dbReference>
<comment type="caution">
    <text evidence="2">The sequence shown here is derived from an EMBL/GenBank/DDBJ whole genome shotgun (WGS) entry which is preliminary data.</text>
</comment>
<dbReference type="SMART" id="SM00530">
    <property type="entry name" value="HTH_XRE"/>
    <property type="match status" value="1"/>
</dbReference>
<organism evidence="2 3">
    <name type="scientific">Micromonospora lutea</name>
    <dbReference type="NCBI Taxonomy" id="419825"/>
    <lineage>
        <taxon>Bacteria</taxon>
        <taxon>Bacillati</taxon>
        <taxon>Actinomycetota</taxon>
        <taxon>Actinomycetes</taxon>
        <taxon>Micromonosporales</taxon>
        <taxon>Micromonosporaceae</taxon>
        <taxon>Micromonospora</taxon>
    </lineage>
</organism>
<accession>A0ABQ4J1G1</accession>
<dbReference type="RefSeq" id="WP_204003132.1">
    <property type="nucleotide sequence ID" value="NZ_BOPB01000029.1"/>
</dbReference>
<dbReference type="Gene3D" id="1.10.260.40">
    <property type="entry name" value="lambda repressor-like DNA-binding domains"/>
    <property type="match status" value="1"/>
</dbReference>
<keyword evidence="3" id="KW-1185">Reference proteome</keyword>
<evidence type="ECO:0000313" key="3">
    <source>
        <dbReference type="Proteomes" id="UP000643165"/>
    </source>
</evidence>
<evidence type="ECO:0000313" key="2">
    <source>
        <dbReference type="EMBL" id="GIJ23994.1"/>
    </source>
</evidence>
<dbReference type="InterPro" id="IPR043917">
    <property type="entry name" value="DUF5753"/>
</dbReference>
<evidence type="ECO:0000259" key="1">
    <source>
        <dbReference type="PROSITE" id="PS50943"/>
    </source>
</evidence>
<dbReference type="SUPFAM" id="SSF47413">
    <property type="entry name" value="lambda repressor-like DNA-binding domains"/>
    <property type="match status" value="1"/>
</dbReference>
<name>A0ABQ4J1G1_9ACTN</name>
<dbReference type="Pfam" id="PF13560">
    <property type="entry name" value="HTH_31"/>
    <property type="match status" value="1"/>
</dbReference>
<protein>
    <submittedName>
        <fullName evidence="2">Transcriptional regulator</fullName>
    </submittedName>
</protein>
<reference evidence="2 3" key="1">
    <citation type="submission" date="2021-01" db="EMBL/GenBank/DDBJ databases">
        <title>Whole genome shotgun sequence of Verrucosispora lutea NBRC 106530.</title>
        <authorList>
            <person name="Komaki H."/>
            <person name="Tamura T."/>
        </authorList>
    </citation>
    <scope>NUCLEOTIDE SEQUENCE [LARGE SCALE GENOMIC DNA]</scope>
    <source>
        <strain evidence="2 3">NBRC 106530</strain>
    </source>
</reference>
<dbReference type="Proteomes" id="UP000643165">
    <property type="component" value="Unassembled WGS sequence"/>
</dbReference>
<feature type="domain" description="HTH cro/C1-type" evidence="1">
    <location>
        <begin position="18"/>
        <end position="72"/>
    </location>
</feature>
<dbReference type="InterPro" id="IPR010982">
    <property type="entry name" value="Lambda_DNA-bd_dom_sf"/>
</dbReference>
<dbReference type="CDD" id="cd00093">
    <property type="entry name" value="HTH_XRE"/>
    <property type="match status" value="1"/>
</dbReference>
<dbReference type="InterPro" id="IPR001387">
    <property type="entry name" value="Cro/C1-type_HTH"/>
</dbReference>
<proteinExistence type="predicted"/>
<dbReference type="PROSITE" id="PS50943">
    <property type="entry name" value="HTH_CROC1"/>
    <property type="match status" value="1"/>
</dbReference>
<dbReference type="EMBL" id="BOPB01000029">
    <property type="protein sequence ID" value="GIJ23994.1"/>
    <property type="molecule type" value="Genomic_DNA"/>
</dbReference>